<keyword evidence="5" id="KW-1185">Reference proteome</keyword>
<dbReference type="InterPro" id="IPR011047">
    <property type="entry name" value="Quinoprotein_ADH-like_sf"/>
</dbReference>
<feature type="transmembrane region" description="Helical" evidence="2">
    <location>
        <begin position="474"/>
        <end position="498"/>
    </location>
</feature>
<feature type="transmembrane region" description="Helical" evidence="2">
    <location>
        <begin position="329"/>
        <end position="354"/>
    </location>
</feature>
<dbReference type="SUPFAM" id="SSF50998">
    <property type="entry name" value="Quinoprotein alcohol dehydrogenase-like"/>
    <property type="match status" value="1"/>
</dbReference>
<evidence type="ECO:0000313" key="5">
    <source>
        <dbReference type="Proteomes" id="UP001378960"/>
    </source>
</evidence>
<dbReference type="InterPro" id="IPR053958">
    <property type="entry name" value="HMGCR/SNAP/NPC1-like_SSD"/>
</dbReference>
<dbReference type="Proteomes" id="UP001378960">
    <property type="component" value="Unassembled WGS sequence"/>
</dbReference>
<keyword evidence="2" id="KW-1133">Transmembrane helix</keyword>
<evidence type="ECO:0000256" key="1">
    <source>
        <dbReference type="SAM" id="MobiDB-lite"/>
    </source>
</evidence>
<feature type="transmembrane region" description="Helical" evidence="2">
    <location>
        <begin position="44"/>
        <end position="66"/>
    </location>
</feature>
<feature type="transmembrane region" description="Helical" evidence="2">
    <location>
        <begin position="268"/>
        <end position="287"/>
    </location>
</feature>
<dbReference type="InterPro" id="IPR000731">
    <property type="entry name" value="SSD"/>
</dbReference>
<evidence type="ECO:0000313" key="4">
    <source>
        <dbReference type="EMBL" id="GMM44164.1"/>
    </source>
</evidence>
<evidence type="ECO:0000256" key="2">
    <source>
        <dbReference type="SAM" id="Phobius"/>
    </source>
</evidence>
<dbReference type="PROSITE" id="PS50156">
    <property type="entry name" value="SSD"/>
    <property type="match status" value="1"/>
</dbReference>
<keyword evidence="2" id="KW-0472">Membrane</keyword>
<organism evidence="4 5">
    <name type="scientific">Pichia kluyveri</name>
    <name type="common">Yeast</name>
    <dbReference type="NCBI Taxonomy" id="36015"/>
    <lineage>
        <taxon>Eukaryota</taxon>
        <taxon>Fungi</taxon>
        <taxon>Dikarya</taxon>
        <taxon>Ascomycota</taxon>
        <taxon>Saccharomycotina</taxon>
        <taxon>Pichiomycetes</taxon>
        <taxon>Pichiales</taxon>
        <taxon>Pichiaceae</taxon>
        <taxon>Pichia</taxon>
    </lineage>
</organism>
<feature type="compositionally biased region" description="Low complexity" evidence="1">
    <location>
        <begin position="1265"/>
        <end position="1295"/>
    </location>
</feature>
<sequence>MVSDSIDGSIRIGIDNRNTSINRKLFKMNTFSNYFLNKLLLRPIYSILLPCILLLFISYPSLYNFYLFPHSFINSFIFNSSNNLKSIRFTKLNNDLSLNLSHISIQSFAIYSDDNLLTKDSLIQFHDIQQMLFENLSLNDMKIYSPLDYWNNDKNLISNDDNILKTIQLNGWNLKNSIINPLSNVKLFSGVEKLDGLIKSANILRIITLFNDNDDNIINILNENVLKINNSFNNSLEIQSSLSSSLSSSSSSSSSFDYYKIDTKSYNIIEFILISIILPILFIQLIIRIKKLKLIKSKLCIFSGFILQLTLTFFASLSLTSIWDLNLEFLQIPFLLIISGPLLISIENISRLIITTQSYSNEISFTKRVQKVVNNSFPISSSYNAFSILILLISLFMSRTNSSFYFCLFTIFNIILNYCLTYTYFFTILIVDLNKVELQDLIQISDKKNFSLPENNDYNQIDEFKIIINKEKSILKYLSLSNILLNLILFLIIITISLKWADGILCSNPNIDLDSFLNKRGFVHELLQLSSIKENSLIIKLFDPFIFSQGNSIINENILYENTIKYSFDLYYILESLFFILFTSSILMLILVLKINKSSNITKNSSINNSTISNKSSQNPLIPTFESKELVNGHVLDIVKLSTSACPFIVSVGIDHKILVWSPMKNPIPKPTQLPINENFLPITNVVMSDSGSFIAVYSKFGEIKCWSRLSMSWVWDVQIDELNNDIPLESFFRRRTHVSNGRRKLVSRSSKLSKTVKEEIKSEDTNTVIKPKLKSRLKPVDENNLRPSRSSLDSNFIDSVNLKKLTYNSDMEFIIVLKNGTIISIDCTNGEMNKTILSNSILICAKKLLSPRVNDRIVCIKESGGLVVSTAVNNKWKSRPVKIDVNNYNMGKSLITPADLSKYNYSTPSSPTISPTNASIAINSLDLNNSINVTKKVDFDEDSMSDFKGLVMETVPFVGMIVRAFGIKCQLIDVQTGIVLKEWEIVKFKSNSFKVFHPEPSHCRFCGCASVSSFSVAYTEFDTNYLILHTFSIDNRAKNNICLRVERDSRETRCLGFASVTEHRHLLSDVENWCSNDLNILMGIRRKQNNDDESIITSDEIINNDNNDKNEINKGTNTALNRIFESNQIGLRKRHNKINQLNELSNNILSKIDINNKINNTTEDFVITDEKLLNNDNDKMNKIHKISDIWGGWTMSADGKVKFFEIPDGTDSGLLIKKIGPVCKFGHKSMIVSFGNIMKVLYLGNDNLIEEGDNEENEINKTRSSSNASISSSKNRPSSSLSSSSSSSNKLLNNSSVYQSSNSLSFIDHRRKLRMKKYDLTHSTNFSDLKVIEDDE</sequence>
<dbReference type="Pfam" id="PF12349">
    <property type="entry name" value="Sterol-sensing"/>
    <property type="match status" value="1"/>
</dbReference>
<feature type="transmembrane region" description="Helical" evidence="2">
    <location>
        <begin position="570"/>
        <end position="593"/>
    </location>
</feature>
<name>A0AAV5R0K3_PICKL</name>
<dbReference type="PANTHER" id="PTHR42264">
    <property type="entry name" value="EPHRIN_REC_LIKE DOMAIN-CONTAINING PROTEIN"/>
    <property type="match status" value="1"/>
</dbReference>
<keyword evidence="2" id="KW-0812">Transmembrane</keyword>
<feature type="transmembrane region" description="Helical" evidence="2">
    <location>
        <begin position="403"/>
        <end position="431"/>
    </location>
</feature>
<comment type="caution">
    <text evidence="4">The sequence shown here is derived from an EMBL/GenBank/DDBJ whole genome shotgun (WGS) entry which is preliminary data.</text>
</comment>
<dbReference type="EMBL" id="BTGB01000001">
    <property type="protein sequence ID" value="GMM44164.1"/>
    <property type="molecule type" value="Genomic_DNA"/>
</dbReference>
<reference evidence="4 5" key="1">
    <citation type="journal article" date="2023" name="Elife">
        <title>Identification of key yeast species and microbe-microbe interactions impacting larval growth of Drosophila in the wild.</title>
        <authorList>
            <person name="Mure A."/>
            <person name="Sugiura Y."/>
            <person name="Maeda R."/>
            <person name="Honda K."/>
            <person name="Sakurai N."/>
            <person name="Takahashi Y."/>
            <person name="Watada M."/>
            <person name="Katoh T."/>
            <person name="Gotoh A."/>
            <person name="Gotoh Y."/>
            <person name="Taniguchi I."/>
            <person name="Nakamura K."/>
            <person name="Hayashi T."/>
            <person name="Katayama T."/>
            <person name="Uemura T."/>
            <person name="Hattori Y."/>
        </authorList>
    </citation>
    <scope>NUCLEOTIDE SEQUENCE [LARGE SCALE GENOMIC DNA]</scope>
    <source>
        <strain evidence="4 5">PK-24</strain>
    </source>
</reference>
<accession>A0AAV5R0K3</accession>
<feature type="domain" description="SSD" evidence="3">
    <location>
        <begin position="270"/>
        <end position="431"/>
    </location>
</feature>
<evidence type="ECO:0000259" key="3">
    <source>
        <dbReference type="PROSITE" id="PS50156"/>
    </source>
</evidence>
<gene>
    <name evidence="4" type="ORF">DAPK24_007390</name>
</gene>
<feature type="transmembrane region" description="Helical" evidence="2">
    <location>
        <begin position="375"/>
        <end position="397"/>
    </location>
</feature>
<proteinExistence type="predicted"/>
<feature type="transmembrane region" description="Helical" evidence="2">
    <location>
        <begin position="299"/>
        <end position="323"/>
    </location>
</feature>
<feature type="region of interest" description="Disordered" evidence="1">
    <location>
        <begin position="1256"/>
        <end position="1295"/>
    </location>
</feature>
<protein>
    <recommendedName>
        <fullName evidence="3">SSD domain-containing protein</fullName>
    </recommendedName>
</protein>